<dbReference type="EMBL" id="CP022295">
    <property type="protein sequence ID" value="QSR26221.1"/>
    <property type="molecule type" value="Genomic_DNA"/>
</dbReference>
<keyword evidence="3" id="KW-1185">Reference proteome</keyword>
<evidence type="ECO:0000313" key="3">
    <source>
        <dbReference type="Proteomes" id="UP000662818"/>
    </source>
</evidence>
<dbReference type="InterPro" id="IPR041657">
    <property type="entry name" value="HTH_17"/>
</dbReference>
<evidence type="ECO:0000259" key="1">
    <source>
        <dbReference type="Pfam" id="PF12728"/>
    </source>
</evidence>
<accession>A0ABX7PK75</accession>
<dbReference type="InterPro" id="IPR010093">
    <property type="entry name" value="SinI_DNA-bd"/>
</dbReference>
<name>A0ABX7PK75_9ACTN</name>
<gene>
    <name evidence="2" type="ORF">CFH99_11340</name>
</gene>
<evidence type="ECO:0000313" key="2">
    <source>
        <dbReference type="EMBL" id="QSR26221.1"/>
    </source>
</evidence>
<dbReference type="Pfam" id="PF12728">
    <property type="entry name" value="HTH_17"/>
    <property type="match status" value="1"/>
</dbReference>
<sequence length="257" mass="28522">MSFRQIYRFRYGCRKEVVVVEVNVAEAARRLGVNDSRVRQLLRAGELRGRRLGNSWLIPAEEVARRERSERRPGRPLAPKRAWAVLDLLDGGRAAWLSDPARSQVRRYLADLQVPGPDGWWAALRGRSRVLDVVAHPAAIDRLRRVDGLQQAGPAAVVGRGFDVVDLADPVPELYVAAEVWPDLARSLALREGAEPNLRIRIPREVWPFADAGSCGGVVSDAVLAADLLESDEPRPVAAGAARLDELLDAWLRERAR</sequence>
<dbReference type="NCBIfam" id="TIGR01764">
    <property type="entry name" value="excise"/>
    <property type="match status" value="1"/>
</dbReference>
<protein>
    <recommendedName>
        <fullName evidence="1">Helix-turn-helix domain-containing protein</fullName>
    </recommendedName>
</protein>
<dbReference type="Proteomes" id="UP000662818">
    <property type="component" value="Chromosome"/>
</dbReference>
<proteinExistence type="predicted"/>
<organism evidence="2 3">
    <name type="scientific">Nocardioides aromaticivorans</name>
    <dbReference type="NCBI Taxonomy" id="200618"/>
    <lineage>
        <taxon>Bacteria</taxon>
        <taxon>Bacillati</taxon>
        <taxon>Actinomycetota</taxon>
        <taxon>Actinomycetes</taxon>
        <taxon>Propionibacteriales</taxon>
        <taxon>Nocardioidaceae</taxon>
        <taxon>Nocardioides</taxon>
    </lineage>
</organism>
<reference evidence="2 3" key="1">
    <citation type="submission" date="2017-06" db="EMBL/GenBank/DDBJ databases">
        <title>Complete Genome Sequence of the Soil Carbazole-Degrading Bacterium Nocardioides aromaticivorans IC177.</title>
        <authorList>
            <person name="Vejarano F."/>
            <person name="Suzuki-Minakuchi C."/>
            <person name="Ohtsubo Y."/>
            <person name="Tsuda M."/>
            <person name="Okada K."/>
            <person name="Nojiri H."/>
        </authorList>
    </citation>
    <scope>NUCLEOTIDE SEQUENCE [LARGE SCALE GENOMIC DNA]</scope>
    <source>
        <strain evidence="2 3">IC177</strain>
    </source>
</reference>
<feature type="domain" description="Helix-turn-helix" evidence="1">
    <location>
        <begin position="23"/>
        <end position="65"/>
    </location>
</feature>